<evidence type="ECO:0000313" key="2">
    <source>
        <dbReference type="Proteomes" id="UP000033052"/>
    </source>
</evidence>
<dbReference type="EMBL" id="CP009225">
    <property type="protein sequence ID" value="AKC62392.1"/>
    <property type="molecule type" value="Genomic_DNA"/>
</dbReference>
<gene>
    <name evidence="1" type="ORF">CLSPO_c16720</name>
</gene>
<dbReference type="AlphaFoldDB" id="A0A7U4JNH9"/>
<organism evidence="1 2">
    <name type="scientific">Clostridium sporogenes</name>
    <dbReference type="NCBI Taxonomy" id="1509"/>
    <lineage>
        <taxon>Bacteria</taxon>
        <taxon>Bacillati</taxon>
        <taxon>Bacillota</taxon>
        <taxon>Clostridia</taxon>
        <taxon>Eubacteriales</taxon>
        <taxon>Clostridiaceae</taxon>
        <taxon>Clostridium</taxon>
    </lineage>
</organism>
<sequence length="51" mass="5748">MENASDLSSLYNNLPLKDDNKSFKLVPEKLTVGINYKENVGNIGEHEVKKL</sequence>
<accession>A0A7U4JNH9</accession>
<name>A0A7U4JNH9_CLOSG</name>
<reference evidence="1 2" key="1">
    <citation type="journal article" date="2015" name="PLoS ONE">
        <title>A universal mariner transposon system for forward genetic studies in the genus clostridium.</title>
        <authorList>
            <person name="Zhang Y."/>
            <person name="Grosse-Honebrink A."/>
            <person name="Minton N.P."/>
        </authorList>
    </citation>
    <scope>NUCLEOTIDE SEQUENCE [LARGE SCALE GENOMIC DNA]</scope>
    <source>
        <strain evidence="1 2">NCIMB 10696</strain>
    </source>
</reference>
<proteinExistence type="predicted"/>
<evidence type="ECO:0000313" key="1">
    <source>
        <dbReference type="EMBL" id="AKC62392.1"/>
    </source>
</evidence>
<protein>
    <submittedName>
        <fullName evidence="1">Uncharacterized protein</fullName>
    </submittedName>
</protein>
<dbReference type="GeneID" id="92940512"/>
<dbReference type="RefSeq" id="WP_155392921.1">
    <property type="nucleotide sequence ID" value="NZ_CP009225.1"/>
</dbReference>
<dbReference type="Proteomes" id="UP000033052">
    <property type="component" value="Chromosome"/>
</dbReference>
<dbReference type="KEGG" id="cld:CLSPO_c16720"/>